<gene>
    <name evidence="1" type="ORF">ECRASSUSDP1_LOCUS20677</name>
</gene>
<dbReference type="AlphaFoldDB" id="A0AAD2D4I4"/>
<dbReference type="Proteomes" id="UP001295684">
    <property type="component" value="Unassembled WGS sequence"/>
</dbReference>
<reference evidence="1" key="1">
    <citation type="submission" date="2023-07" db="EMBL/GenBank/DDBJ databases">
        <authorList>
            <consortium name="AG Swart"/>
            <person name="Singh M."/>
            <person name="Singh A."/>
            <person name="Seah K."/>
            <person name="Emmerich C."/>
        </authorList>
    </citation>
    <scope>NUCLEOTIDE SEQUENCE</scope>
    <source>
        <strain evidence="1">DP1</strain>
    </source>
</reference>
<accession>A0AAD2D4I4</accession>
<comment type="caution">
    <text evidence="1">The sequence shown here is derived from an EMBL/GenBank/DDBJ whole genome shotgun (WGS) entry which is preliminary data.</text>
</comment>
<protein>
    <submittedName>
        <fullName evidence="1">Uncharacterized protein</fullName>
    </submittedName>
</protein>
<dbReference type="EMBL" id="CAMPGE010021093">
    <property type="protein sequence ID" value="CAI2379268.1"/>
    <property type="molecule type" value="Genomic_DNA"/>
</dbReference>
<sequence length="256" mass="29233">MGESISTVECGTKQIEDSKECSVQAQLETLDMSTLDAVNNQHFERYMNGRGKKSVRGDFDIPHKKLWFKKVAKKGAQADHISHLSFQKMARNEKMAIEFLSGVKVDKINKLYLKGKMSLVDFSFYTRSAMKFISKTVVLVKITFFKISHKDFGRILVACNSKSNLQFMKCTITVDHLDYLDNAHPSITQLDLYRSTIIQPEEDTEDLNGLVQKIADSKLNACLKIVIITLPLLYRWDKSTGEKRNYEIGNFTVNIC</sequence>
<organism evidence="1 2">
    <name type="scientific">Euplotes crassus</name>
    <dbReference type="NCBI Taxonomy" id="5936"/>
    <lineage>
        <taxon>Eukaryota</taxon>
        <taxon>Sar</taxon>
        <taxon>Alveolata</taxon>
        <taxon>Ciliophora</taxon>
        <taxon>Intramacronucleata</taxon>
        <taxon>Spirotrichea</taxon>
        <taxon>Hypotrichia</taxon>
        <taxon>Euplotida</taxon>
        <taxon>Euplotidae</taxon>
        <taxon>Moneuplotes</taxon>
    </lineage>
</organism>
<name>A0AAD2D4I4_EUPCR</name>
<evidence type="ECO:0000313" key="1">
    <source>
        <dbReference type="EMBL" id="CAI2379268.1"/>
    </source>
</evidence>
<proteinExistence type="predicted"/>
<evidence type="ECO:0000313" key="2">
    <source>
        <dbReference type="Proteomes" id="UP001295684"/>
    </source>
</evidence>
<keyword evidence="2" id="KW-1185">Reference proteome</keyword>